<dbReference type="PANTHER" id="PTHR11803:SF58">
    <property type="entry name" value="PROTEIN HMF1-RELATED"/>
    <property type="match status" value="1"/>
</dbReference>
<dbReference type="AlphaFoldDB" id="A0A0S6W965"/>
<dbReference type="STRING" id="1499967.U27_01806"/>
<proteinExistence type="inferred from homology"/>
<dbReference type="PANTHER" id="PTHR11803">
    <property type="entry name" value="2-IMINOBUTANOATE/2-IMINOPROPANOATE DEAMINASE RIDA"/>
    <property type="match status" value="1"/>
</dbReference>
<dbReference type="eggNOG" id="COG0251">
    <property type="taxonomic scope" value="Bacteria"/>
</dbReference>
<dbReference type="GO" id="GO:0019239">
    <property type="term" value="F:deaminase activity"/>
    <property type="evidence" value="ECO:0007669"/>
    <property type="project" value="TreeGrafter"/>
</dbReference>
<dbReference type="Proteomes" id="UP000030661">
    <property type="component" value="Unassembled WGS sequence"/>
</dbReference>
<keyword evidence="3" id="KW-1185">Reference proteome</keyword>
<dbReference type="InterPro" id="IPR006175">
    <property type="entry name" value="YjgF/YER057c/UK114"/>
</dbReference>
<organism evidence="2">
    <name type="scientific">Vecturithrix granuli</name>
    <dbReference type="NCBI Taxonomy" id="1499967"/>
    <lineage>
        <taxon>Bacteria</taxon>
        <taxon>Candidatus Moduliflexota</taxon>
        <taxon>Candidatus Vecturitrichia</taxon>
        <taxon>Candidatus Vecturitrichales</taxon>
        <taxon>Candidatus Vecturitrichaceae</taxon>
        <taxon>Candidatus Vecturithrix</taxon>
    </lineage>
</organism>
<dbReference type="CDD" id="cd00448">
    <property type="entry name" value="YjgF_YER057c_UK114_family"/>
    <property type="match status" value="1"/>
</dbReference>
<dbReference type="Pfam" id="PF01042">
    <property type="entry name" value="Ribonuc_L-PSP"/>
    <property type="match status" value="1"/>
</dbReference>
<gene>
    <name evidence="2" type="ORF">U27_01806</name>
</gene>
<evidence type="ECO:0000313" key="3">
    <source>
        <dbReference type="Proteomes" id="UP000030661"/>
    </source>
</evidence>
<evidence type="ECO:0000313" key="2">
    <source>
        <dbReference type="EMBL" id="GAK54975.1"/>
    </source>
</evidence>
<dbReference type="EMBL" id="DF820463">
    <property type="protein sequence ID" value="GAK54975.1"/>
    <property type="molecule type" value="Genomic_DNA"/>
</dbReference>
<evidence type="ECO:0000256" key="1">
    <source>
        <dbReference type="ARBA" id="ARBA00010552"/>
    </source>
</evidence>
<sequence>MSSRVETSTPPNTPQPIGPYNHIAKVGQFISIGGTAGVNPATGKLAGPDVHSQTAQILESFKVMLESVGSDLNHVIHVNVFLKDMQDFERMNQVYVEKMGDHRPARTVIGVNELPKPGVLLTMNLTAITKELVSSR</sequence>
<name>A0A0S6W965_VECG1</name>
<protein>
    <submittedName>
        <fullName evidence="2">RutC family protein PH0854</fullName>
    </submittedName>
</protein>
<dbReference type="GO" id="GO:0005829">
    <property type="term" value="C:cytosol"/>
    <property type="evidence" value="ECO:0007669"/>
    <property type="project" value="TreeGrafter"/>
</dbReference>
<dbReference type="HOGENOM" id="CLU_100715_7_1_0"/>
<dbReference type="SUPFAM" id="SSF55298">
    <property type="entry name" value="YjgF-like"/>
    <property type="match status" value="1"/>
</dbReference>
<dbReference type="InterPro" id="IPR035959">
    <property type="entry name" value="RutC-like_sf"/>
</dbReference>
<reference evidence="2" key="1">
    <citation type="journal article" date="2015" name="PeerJ">
        <title>First genomic representation of candidate bacterial phylum KSB3 points to enhanced environmental sensing as a trigger of wastewater bulking.</title>
        <authorList>
            <person name="Sekiguchi Y."/>
            <person name="Ohashi A."/>
            <person name="Parks D.H."/>
            <person name="Yamauchi T."/>
            <person name="Tyson G.W."/>
            <person name="Hugenholtz P."/>
        </authorList>
    </citation>
    <scope>NUCLEOTIDE SEQUENCE [LARGE SCALE GENOMIC DNA]</scope>
</reference>
<accession>A0A0S6W965</accession>
<comment type="similarity">
    <text evidence="1">Belongs to the RutC family.</text>
</comment>
<dbReference type="Gene3D" id="3.30.1330.40">
    <property type="entry name" value="RutC-like"/>
    <property type="match status" value="1"/>
</dbReference>